<feature type="region of interest" description="Disordered" evidence="8">
    <location>
        <begin position="1"/>
        <end position="66"/>
    </location>
</feature>
<dbReference type="GO" id="GO:0006281">
    <property type="term" value="P:DNA repair"/>
    <property type="evidence" value="ECO:0007669"/>
    <property type="project" value="UniProtKB-UniRule"/>
</dbReference>
<organism evidence="10 11">
    <name type="scientific">Cyclostephanos tholiformis</name>
    <dbReference type="NCBI Taxonomy" id="382380"/>
    <lineage>
        <taxon>Eukaryota</taxon>
        <taxon>Sar</taxon>
        <taxon>Stramenopiles</taxon>
        <taxon>Ochrophyta</taxon>
        <taxon>Bacillariophyta</taxon>
        <taxon>Coscinodiscophyceae</taxon>
        <taxon>Thalassiosirophycidae</taxon>
        <taxon>Stephanodiscales</taxon>
        <taxon>Stephanodiscaceae</taxon>
        <taxon>Cyclostephanos</taxon>
    </lineage>
</organism>
<name>A0ABD3SGK8_9STRA</name>
<dbReference type="AlphaFoldDB" id="A0ABD3SGK8"/>
<keyword evidence="4 7" id="KW-0233">DNA recombination</keyword>
<proteinExistence type="inferred from homology"/>
<evidence type="ECO:0000256" key="7">
    <source>
        <dbReference type="RuleBase" id="RU365071"/>
    </source>
</evidence>
<dbReference type="GO" id="GO:0005634">
    <property type="term" value="C:nucleus"/>
    <property type="evidence" value="ECO:0007669"/>
    <property type="project" value="UniProtKB-SubCell"/>
</dbReference>
<feature type="region of interest" description="Disordered" evidence="8">
    <location>
        <begin position="197"/>
        <end position="231"/>
    </location>
</feature>
<comment type="subcellular location">
    <subcellularLocation>
        <location evidence="1 7">Nucleus</location>
    </subcellularLocation>
</comment>
<keyword evidence="5 7" id="KW-0234">DNA repair</keyword>
<dbReference type="GO" id="GO:0030915">
    <property type="term" value="C:Smc5-Smc6 complex"/>
    <property type="evidence" value="ECO:0007669"/>
    <property type="project" value="UniProtKB-UniRule"/>
</dbReference>
<dbReference type="InterPro" id="IPR027786">
    <property type="entry name" value="Nse4/EID"/>
</dbReference>
<evidence type="ECO:0000256" key="6">
    <source>
        <dbReference type="ARBA" id="ARBA00023242"/>
    </source>
</evidence>
<keyword evidence="6 7" id="KW-0539">Nucleus</keyword>
<comment type="caution">
    <text evidence="10">The sequence shown here is derived from an EMBL/GenBank/DDBJ whole genome shotgun (WGS) entry which is preliminary data.</text>
</comment>
<evidence type="ECO:0000256" key="3">
    <source>
        <dbReference type="ARBA" id="ARBA00022763"/>
    </source>
</evidence>
<dbReference type="PANTHER" id="PTHR16140:SF0">
    <property type="entry name" value="NON-STRUCTURAL MAINTENANCE OF CHROMOSOMES ELEMENT 4"/>
    <property type="match status" value="1"/>
</dbReference>
<reference evidence="10 11" key="1">
    <citation type="submission" date="2024-10" db="EMBL/GenBank/DDBJ databases">
        <title>Updated reference genomes for cyclostephanoid diatoms.</title>
        <authorList>
            <person name="Roberts W.R."/>
            <person name="Alverson A.J."/>
        </authorList>
    </citation>
    <scope>NUCLEOTIDE SEQUENCE [LARGE SCALE GENOMIC DNA]</scope>
    <source>
        <strain evidence="10 11">AJA228-03</strain>
    </source>
</reference>
<feature type="domain" description="Non-structural maintenance of chromosome element 4 C-terminal" evidence="9">
    <location>
        <begin position="299"/>
        <end position="333"/>
    </location>
</feature>
<protein>
    <recommendedName>
        <fullName evidence="7">Non-structural maintenance of chromosomes element 4</fullName>
    </recommendedName>
</protein>
<accession>A0ABD3SGK8</accession>
<dbReference type="Pfam" id="PF08743">
    <property type="entry name" value="Nse4_C"/>
    <property type="match status" value="1"/>
</dbReference>
<comment type="similarity">
    <text evidence="2 7">Belongs to the NSE4 family.</text>
</comment>
<evidence type="ECO:0000313" key="11">
    <source>
        <dbReference type="Proteomes" id="UP001530377"/>
    </source>
</evidence>
<gene>
    <name evidence="10" type="ORF">ACHAXA_007196</name>
</gene>
<evidence type="ECO:0000259" key="9">
    <source>
        <dbReference type="Pfam" id="PF08743"/>
    </source>
</evidence>
<dbReference type="GO" id="GO:0006310">
    <property type="term" value="P:DNA recombination"/>
    <property type="evidence" value="ECO:0007669"/>
    <property type="project" value="UniProtKB-UniRule"/>
</dbReference>
<sequence length="384" mass="44023">MAKKRSHPPEVDEPIVELNDHDADEDNVEDDDDEDDDNRAGRHRKKRKKKRVRIMTHSGQTEADRRLLRRLQRELHANIVMGGEGGGDDDDNAVTRLRAQNNELWKDVRYTREAVLDSENVDLIASKAAREAEKIVQVPRYDAVRLAQSLVKKGTVRTGSSSQFNWRGLGFQVGVCFNSLPPNVSFLYGPLDAEYAPKERKKAERRKKTREEESENEEEEEPEDVDQAGKMKSNGNELSAVQKHISVIYKTLAERSRGARESAVDRWKDHEARLSREIDDERIIEKKQKKFINESSHVSAVECLFNPMSFTQTVENIFHFSFMVKEARAAIKTWTPEEAEEYGGLPGPVDWRDMCMAYKVEESYVPHRVDGKVAKKDKRGGKSN</sequence>
<keyword evidence="11" id="KW-1185">Reference proteome</keyword>
<evidence type="ECO:0000256" key="1">
    <source>
        <dbReference type="ARBA" id="ARBA00004123"/>
    </source>
</evidence>
<dbReference type="PANTHER" id="PTHR16140">
    <property type="entry name" value="NON-STRUCTURAL MAINTENANCE OF CHROMOSOMES ELEMENT 4"/>
    <property type="match status" value="1"/>
</dbReference>
<dbReference type="InterPro" id="IPR014854">
    <property type="entry name" value="Nse4_C"/>
</dbReference>
<evidence type="ECO:0000256" key="5">
    <source>
        <dbReference type="ARBA" id="ARBA00023204"/>
    </source>
</evidence>
<dbReference type="EMBL" id="JALLPB020000035">
    <property type="protein sequence ID" value="KAL3823518.1"/>
    <property type="molecule type" value="Genomic_DNA"/>
</dbReference>
<feature type="compositionally biased region" description="Acidic residues" evidence="8">
    <location>
        <begin position="22"/>
        <end position="37"/>
    </location>
</feature>
<dbReference type="Proteomes" id="UP001530377">
    <property type="component" value="Unassembled WGS sequence"/>
</dbReference>
<evidence type="ECO:0000256" key="4">
    <source>
        <dbReference type="ARBA" id="ARBA00023172"/>
    </source>
</evidence>
<comment type="function">
    <text evidence="7">Component of the SMC5-SMC6 complex, that promotes sister chromatid alignment after DNA damage and facilitates double-stranded DNA breaks (DSBs) repair via homologous recombination between sister chromatids.</text>
</comment>
<comment type="subunit">
    <text evidence="7">Component of the SMC5-SMC6 complex.</text>
</comment>
<keyword evidence="3 7" id="KW-0227">DNA damage</keyword>
<evidence type="ECO:0000313" key="10">
    <source>
        <dbReference type="EMBL" id="KAL3823518.1"/>
    </source>
</evidence>
<evidence type="ECO:0000256" key="8">
    <source>
        <dbReference type="SAM" id="MobiDB-lite"/>
    </source>
</evidence>
<feature type="compositionally biased region" description="Acidic residues" evidence="8">
    <location>
        <begin position="212"/>
        <end position="226"/>
    </location>
</feature>
<evidence type="ECO:0000256" key="2">
    <source>
        <dbReference type="ARBA" id="ARBA00008997"/>
    </source>
</evidence>
<feature type="compositionally biased region" description="Basic residues" evidence="8">
    <location>
        <begin position="41"/>
        <end position="54"/>
    </location>
</feature>